<evidence type="ECO:0000313" key="2">
    <source>
        <dbReference type="Proteomes" id="UP000034264"/>
    </source>
</evidence>
<evidence type="ECO:0000313" key="1">
    <source>
        <dbReference type="EMBL" id="KKU02947.1"/>
    </source>
</evidence>
<sequence>MPGHATGFNQLNQRISGSYRVFVSKMLNQWFPISLHINHLIAQFYYIISDVFSIGNFGQITVIQIHRQLLPELIINASVLKNHMGAASKKCLSRTRSGNRP</sequence>
<name>A0A0G1M4C1_9BACT</name>
<dbReference type="AlphaFoldDB" id="A0A0G1M4C1"/>
<proteinExistence type="predicted"/>
<organism evidence="1 2">
    <name type="scientific">Candidatus Amesbacteria bacterium GW2011_GWC2_45_19</name>
    <dbReference type="NCBI Taxonomy" id="1618366"/>
    <lineage>
        <taxon>Bacteria</taxon>
        <taxon>Candidatus Amesiibacteriota</taxon>
    </lineage>
</organism>
<accession>A0A0G1M4C1</accession>
<gene>
    <name evidence="1" type="ORF">UX05_C0005G0024</name>
</gene>
<protein>
    <submittedName>
        <fullName evidence="1">Uncharacterized protein</fullName>
    </submittedName>
</protein>
<dbReference type="EMBL" id="LCKS01000005">
    <property type="protein sequence ID" value="KKU02947.1"/>
    <property type="molecule type" value="Genomic_DNA"/>
</dbReference>
<reference evidence="1 2" key="1">
    <citation type="journal article" date="2015" name="Nature">
        <title>rRNA introns, odd ribosomes, and small enigmatic genomes across a large radiation of phyla.</title>
        <authorList>
            <person name="Brown C.T."/>
            <person name="Hug L.A."/>
            <person name="Thomas B.C."/>
            <person name="Sharon I."/>
            <person name="Castelle C.J."/>
            <person name="Singh A."/>
            <person name="Wilkins M.J."/>
            <person name="Williams K.H."/>
            <person name="Banfield J.F."/>
        </authorList>
    </citation>
    <scope>NUCLEOTIDE SEQUENCE [LARGE SCALE GENOMIC DNA]</scope>
</reference>
<comment type="caution">
    <text evidence="1">The sequence shown here is derived from an EMBL/GenBank/DDBJ whole genome shotgun (WGS) entry which is preliminary data.</text>
</comment>
<dbReference type="Proteomes" id="UP000034264">
    <property type="component" value="Unassembled WGS sequence"/>
</dbReference>